<accession>A0ABU4TBS9</accession>
<evidence type="ECO:0008006" key="4">
    <source>
        <dbReference type="Google" id="ProtNLM"/>
    </source>
</evidence>
<keyword evidence="3" id="KW-1185">Reference proteome</keyword>
<sequence length="119" mass="12201">MKRPVIAGAAVLCLLAAQPASAAWQTSAPGTAKAKAGTVQALVITSCVQGTPTAVRWEAVPGASMYTVLWQQGNGANAPYANSGTTSALTYSVPDSISRVRVQATVGTWATNYTQINCS</sequence>
<dbReference type="Proteomes" id="UP001285521">
    <property type="component" value="Unassembled WGS sequence"/>
</dbReference>
<reference evidence="2 3" key="2">
    <citation type="submission" date="2023-11" db="EMBL/GenBank/DDBJ databases">
        <authorList>
            <person name="Lara A.C."/>
            <person name="Chronakova A."/>
        </authorList>
    </citation>
    <scope>NUCLEOTIDE SEQUENCE [LARGE SCALE GENOMIC DNA]</scope>
    <source>
        <strain evidence="2 3">BCCO 10_0856</strain>
    </source>
</reference>
<reference evidence="2 3" key="1">
    <citation type="submission" date="2023-11" db="EMBL/GenBank/DDBJ databases">
        <title>Lentzea sokolovensis, sp. nov., Lentzea kristufkii, sp. nov., and Lentzea miocenensis, sp. nov., rare actinobacteria from Sokolov Coal Basin, Miocene lacustrine sediment, Czech Republic.</title>
        <authorList>
            <person name="Lara A."/>
            <person name="Kotroba L."/>
            <person name="Nouioui I."/>
            <person name="Neumann-Schaal M."/>
            <person name="Mast Y."/>
            <person name="Chronakova A."/>
        </authorList>
    </citation>
    <scope>NUCLEOTIDE SEQUENCE [LARGE SCALE GENOMIC DNA]</scope>
    <source>
        <strain evidence="2 3">BCCO 10_0856</strain>
    </source>
</reference>
<dbReference type="EMBL" id="JAXAVW010000036">
    <property type="protein sequence ID" value="MDX8035545.1"/>
    <property type="molecule type" value="Genomic_DNA"/>
</dbReference>
<keyword evidence="1" id="KW-0732">Signal</keyword>
<gene>
    <name evidence="2" type="ORF">SK803_35515</name>
</gene>
<evidence type="ECO:0000313" key="2">
    <source>
        <dbReference type="EMBL" id="MDX8035545.1"/>
    </source>
</evidence>
<protein>
    <recommendedName>
        <fullName evidence="4">Ig-like domain-containing protein</fullName>
    </recommendedName>
</protein>
<organism evidence="2 3">
    <name type="scientific">Lentzea miocenica</name>
    <dbReference type="NCBI Taxonomy" id="3095431"/>
    <lineage>
        <taxon>Bacteria</taxon>
        <taxon>Bacillati</taxon>
        <taxon>Actinomycetota</taxon>
        <taxon>Actinomycetes</taxon>
        <taxon>Pseudonocardiales</taxon>
        <taxon>Pseudonocardiaceae</taxon>
        <taxon>Lentzea</taxon>
    </lineage>
</organism>
<dbReference type="RefSeq" id="WP_319970570.1">
    <property type="nucleotide sequence ID" value="NZ_JAXAVW010000036.1"/>
</dbReference>
<evidence type="ECO:0000313" key="3">
    <source>
        <dbReference type="Proteomes" id="UP001285521"/>
    </source>
</evidence>
<feature type="signal peptide" evidence="1">
    <location>
        <begin position="1"/>
        <end position="22"/>
    </location>
</feature>
<comment type="caution">
    <text evidence="2">The sequence shown here is derived from an EMBL/GenBank/DDBJ whole genome shotgun (WGS) entry which is preliminary data.</text>
</comment>
<proteinExistence type="predicted"/>
<name>A0ABU4TBS9_9PSEU</name>
<feature type="chain" id="PRO_5045372183" description="Ig-like domain-containing protein" evidence="1">
    <location>
        <begin position="23"/>
        <end position="119"/>
    </location>
</feature>
<evidence type="ECO:0000256" key="1">
    <source>
        <dbReference type="SAM" id="SignalP"/>
    </source>
</evidence>